<protein>
    <submittedName>
        <fullName evidence="1">Uncharacterized protein</fullName>
    </submittedName>
</protein>
<proteinExistence type="predicted"/>
<evidence type="ECO:0000313" key="1">
    <source>
        <dbReference type="RefSeq" id="XP_059599593.1"/>
    </source>
</evidence>
<sequence>MTTDPISLDPRSQAWGSEWLIRTTPGGRFPNPRWVINVSSPDSLLARRKCFLSAEVSATTPIGPSRERTMIRNRRLSDKEVSQVMDWFVGAACRSAKSSMALWGADLMIALYQLLHYLLDPATNALGEPTDLALHLRYARSQYCA</sequence>
<reference evidence="1" key="2">
    <citation type="submission" date="2025-08" db="UniProtKB">
        <authorList>
            <consortium name="RefSeq"/>
        </authorList>
    </citation>
    <scope>IDENTIFICATION</scope>
</reference>
<dbReference type="VEuPathDB" id="FungiDB:An01g03800"/>
<organism evidence="1">
    <name type="scientific">Aspergillus niger</name>
    <dbReference type="NCBI Taxonomy" id="5061"/>
    <lineage>
        <taxon>Eukaryota</taxon>
        <taxon>Fungi</taxon>
        <taxon>Dikarya</taxon>
        <taxon>Ascomycota</taxon>
        <taxon>Pezizomycotina</taxon>
        <taxon>Eurotiomycetes</taxon>
        <taxon>Eurotiomycetidae</taxon>
        <taxon>Eurotiales</taxon>
        <taxon>Aspergillaceae</taxon>
        <taxon>Aspergillus</taxon>
        <taxon>Aspergillus subgen. Circumdati</taxon>
    </lineage>
</organism>
<accession>A0AAJ8BMK2</accession>
<dbReference type="KEGG" id="ang:An01g03800"/>
<dbReference type="RefSeq" id="XP_059599593.1">
    <property type="nucleotide sequence ID" value="XM_059747195.1"/>
</dbReference>
<dbReference type="GeneID" id="84589892"/>
<name>A0AAJ8BMK2_ASPNG</name>
<dbReference type="AlphaFoldDB" id="A0AAJ8BMK2"/>
<reference evidence="1" key="1">
    <citation type="submission" date="2025-02" db="EMBL/GenBank/DDBJ databases">
        <authorList>
            <consortium name="NCBI Genome Project"/>
        </authorList>
    </citation>
    <scope>NUCLEOTIDE SEQUENCE</scope>
</reference>
<gene>
    <name evidence="1" type="ORF">An01g03800</name>
</gene>